<proteinExistence type="predicted"/>
<evidence type="ECO:0000313" key="4">
    <source>
        <dbReference type="Proteomes" id="UP001432027"/>
    </source>
</evidence>
<evidence type="ECO:0000256" key="1">
    <source>
        <dbReference type="ARBA" id="ARBA00022441"/>
    </source>
</evidence>
<evidence type="ECO:0000256" key="2">
    <source>
        <dbReference type="SAM" id="MobiDB-lite"/>
    </source>
</evidence>
<protein>
    <submittedName>
        <fullName evidence="3">Uncharacterized protein</fullName>
    </submittedName>
</protein>
<keyword evidence="1" id="KW-0880">Kelch repeat</keyword>
<comment type="caution">
    <text evidence="3">The sequence shown here is derived from an EMBL/GenBank/DDBJ whole genome shotgun (WGS) entry which is preliminary data.</text>
</comment>
<dbReference type="Gene3D" id="2.120.10.80">
    <property type="entry name" value="Kelch-type beta propeller"/>
    <property type="match status" value="1"/>
</dbReference>
<dbReference type="AlphaFoldDB" id="A0AAV5UG14"/>
<keyword evidence="4" id="KW-1185">Reference proteome</keyword>
<feature type="compositionally biased region" description="Low complexity" evidence="2">
    <location>
        <begin position="359"/>
        <end position="389"/>
    </location>
</feature>
<dbReference type="SUPFAM" id="SSF117281">
    <property type="entry name" value="Kelch motif"/>
    <property type="match status" value="1"/>
</dbReference>
<gene>
    <name evidence="3" type="ORF">PENTCL1PPCAC_28061</name>
</gene>
<sequence length="472" mass="51331">MQVQSEDITVAWGQQPHHLDQQYGRWRLAVFQDVQEAMDSSKLYFLYDPDADERSQTTGARKGGASIVVFDLNLRCFVAEMPITVYDRSGKPKFLFALKAPAQSGGTSFVLVCESEGHNGFQLHVSRLDLWQDGLSVADNRPLLSQPLNVAGDYICTMREDAPEMVVMANPGLQVWRVDAMAAGPSQPTNYFTIPGAELRHFYDGFLSMGSVYLLSAFADGNLDYTRVHVLSLESPGQINTHTCHADPVRGMPPARQQAAIDSVSGYILVAGGEIEYGGNVQRLSDYWVLDLTSFQWTQVPSSMPIPLIEPRLTTTYSGNVYLWGDFDQPLPGMPHGTHLRILRVRGFGQKAAPPSYDAATSTSPYPSVTPSPTAYPSQPQAPYPQSAPAHPPAGQNVPVYPSYAPNAAAGYAAPGAYQPPTPGPGPSYGGNDYGGGDYPRQDQGQGGYAPPSGQQAYYPPQEKKKKDCTIM</sequence>
<reference evidence="3" key="1">
    <citation type="submission" date="2023-10" db="EMBL/GenBank/DDBJ databases">
        <title>Genome assembly of Pristionchus species.</title>
        <authorList>
            <person name="Yoshida K."/>
            <person name="Sommer R.J."/>
        </authorList>
    </citation>
    <scope>NUCLEOTIDE SEQUENCE</scope>
    <source>
        <strain evidence="3">RS0144</strain>
    </source>
</reference>
<feature type="compositionally biased region" description="Gly residues" evidence="2">
    <location>
        <begin position="427"/>
        <end position="438"/>
    </location>
</feature>
<dbReference type="InterPro" id="IPR006652">
    <property type="entry name" value="Kelch_1"/>
</dbReference>
<accession>A0AAV5UG14</accession>
<feature type="region of interest" description="Disordered" evidence="2">
    <location>
        <begin position="353"/>
        <end position="399"/>
    </location>
</feature>
<dbReference type="InterPro" id="IPR015915">
    <property type="entry name" value="Kelch-typ_b-propeller"/>
</dbReference>
<name>A0AAV5UG14_9BILA</name>
<organism evidence="3 4">
    <name type="scientific">Pristionchus entomophagus</name>
    <dbReference type="NCBI Taxonomy" id="358040"/>
    <lineage>
        <taxon>Eukaryota</taxon>
        <taxon>Metazoa</taxon>
        <taxon>Ecdysozoa</taxon>
        <taxon>Nematoda</taxon>
        <taxon>Chromadorea</taxon>
        <taxon>Rhabditida</taxon>
        <taxon>Rhabditina</taxon>
        <taxon>Diplogasteromorpha</taxon>
        <taxon>Diplogasteroidea</taxon>
        <taxon>Neodiplogasteridae</taxon>
        <taxon>Pristionchus</taxon>
    </lineage>
</organism>
<evidence type="ECO:0000313" key="3">
    <source>
        <dbReference type="EMBL" id="GMT05887.1"/>
    </source>
</evidence>
<dbReference type="Proteomes" id="UP001432027">
    <property type="component" value="Unassembled WGS sequence"/>
</dbReference>
<dbReference type="Pfam" id="PF01344">
    <property type="entry name" value="Kelch_1"/>
    <property type="match status" value="1"/>
</dbReference>
<dbReference type="EMBL" id="BTSX01000006">
    <property type="protein sequence ID" value="GMT05887.1"/>
    <property type="molecule type" value="Genomic_DNA"/>
</dbReference>
<feature type="compositionally biased region" description="Basic and acidic residues" evidence="2">
    <location>
        <begin position="462"/>
        <end position="472"/>
    </location>
</feature>
<feature type="region of interest" description="Disordered" evidence="2">
    <location>
        <begin position="414"/>
        <end position="472"/>
    </location>
</feature>